<dbReference type="InterPro" id="IPR019019">
    <property type="entry name" value="H-type_lectin_domain"/>
</dbReference>
<comment type="caution">
    <text evidence="2">The sequence shown here is derived from an EMBL/GenBank/DDBJ whole genome shotgun (WGS) entry which is preliminary data.</text>
</comment>
<dbReference type="EMBL" id="JARBDR010000496">
    <property type="protein sequence ID" value="KAJ8311758.1"/>
    <property type="molecule type" value="Genomic_DNA"/>
</dbReference>
<evidence type="ECO:0000313" key="2">
    <source>
        <dbReference type="EMBL" id="KAJ8311758.1"/>
    </source>
</evidence>
<proteinExistence type="predicted"/>
<dbReference type="SUPFAM" id="SSF141086">
    <property type="entry name" value="Agglutinin HPA-like"/>
    <property type="match status" value="1"/>
</dbReference>
<organism evidence="2 3">
    <name type="scientific">Tegillarca granosa</name>
    <name type="common">Malaysian cockle</name>
    <name type="synonym">Anadara granosa</name>
    <dbReference type="NCBI Taxonomy" id="220873"/>
    <lineage>
        <taxon>Eukaryota</taxon>
        <taxon>Metazoa</taxon>
        <taxon>Spiralia</taxon>
        <taxon>Lophotrochozoa</taxon>
        <taxon>Mollusca</taxon>
        <taxon>Bivalvia</taxon>
        <taxon>Autobranchia</taxon>
        <taxon>Pteriomorphia</taxon>
        <taxon>Arcoida</taxon>
        <taxon>Arcoidea</taxon>
        <taxon>Arcidae</taxon>
        <taxon>Tegillarca</taxon>
    </lineage>
</organism>
<name>A0ABQ9F802_TEGGR</name>
<feature type="domain" description="H-type lectin" evidence="1">
    <location>
        <begin position="18"/>
        <end position="82"/>
    </location>
</feature>
<dbReference type="InterPro" id="IPR037221">
    <property type="entry name" value="H-type_lectin_dom_sf"/>
</dbReference>
<keyword evidence="3" id="KW-1185">Reference proteome</keyword>
<evidence type="ECO:0000259" key="1">
    <source>
        <dbReference type="Pfam" id="PF09458"/>
    </source>
</evidence>
<accession>A0ABQ9F802</accession>
<gene>
    <name evidence="2" type="ORF">KUTeg_011113</name>
</gene>
<sequence>MLKSLLSFPKTPSWPGIRTIIFHTPFSRTPSIVHGVTLLDSNSNKNLRIKVSTNSISRFGFTLKLATWGDTVLYGLTVRWMACR</sequence>
<dbReference type="Pfam" id="PF09458">
    <property type="entry name" value="H_lectin"/>
    <property type="match status" value="1"/>
</dbReference>
<dbReference type="Gene3D" id="2.60.40.2080">
    <property type="match status" value="1"/>
</dbReference>
<evidence type="ECO:0000313" key="3">
    <source>
        <dbReference type="Proteomes" id="UP001217089"/>
    </source>
</evidence>
<dbReference type="Proteomes" id="UP001217089">
    <property type="component" value="Unassembled WGS sequence"/>
</dbReference>
<protein>
    <recommendedName>
        <fullName evidence="1">H-type lectin domain-containing protein</fullName>
    </recommendedName>
</protein>
<reference evidence="2 3" key="1">
    <citation type="submission" date="2022-12" db="EMBL/GenBank/DDBJ databases">
        <title>Chromosome-level genome of Tegillarca granosa.</title>
        <authorList>
            <person name="Kim J."/>
        </authorList>
    </citation>
    <scope>NUCLEOTIDE SEQUENCE [LARGE SCALE GENOMIC DNA]</scope>
    <source>
        <strain evidence="2">Teg-2019</strain>
        <tissue evidence="2">Adductor muscle</tissue>
    </source>
</reference>